<dbReference type="AlphaFoldDB" id="A0A936NFQ4"/>
<dbReference type="GO" id="GO:0016757">
    <property type="term" value="F:glycosyltransferase activity"/>
    <property type="evidence" value="ECO:0007669"/>
    <property type="project" value="UniProtKB-KW"/>
</dbReference>
<evidence type="ECO:0000313" key="6">
    <source>
        <dbReference type="Proteomes" id="UP000727993"/>
    </source>
</evidence>
<keyword evidence="4" id="KW-0808">Transferase</keyword>
<comment type="similarity">
    <text evidence="2">Belongs to the glycosyltransferase 2 family.</text>
</comment>
<dbReference type="EMBL" id="JADJZA010000009">
    <property type="protein sequence ID" value="MBK9298553.1"/>
    <property type="molecule type" value="Genomic_DNA"/>
</dbReference>
<organism evidence="5 6">
    <name type="scientific">Candidatus Neomicrothrix subdominans</name>
    <dbReference type="NCBI Taxonomy" id="2954438"/>
    <lineage>
        <taxon>Bacteria</taxon>
        <taxon>Bacillati</taxon>
        <taxon>Actinomycetota</taxon>
        <taxon>Acidimicrobiia</taxon>
        <taxon>Acidimicrobiales</taxon>
        <taxon>Microthrixaceae</taxon>
        <taxon>Candidatus Neomicrothrix</taxon>
    </lineage>
</organism>
<gene>
    <name evidence="5" type="ORF">IPN02_17345</name>
</gene>
<dbReference type="SUPFAM" id="SSF53448">
    <property type="entry name" value="Nucleotide-diphospho-sugar transferases"/>
    <property type="match status" value="1"/>
</dbReference>
<proteinExistence type="inferred from homology"/>
<evidence type="ECO:0000256" key="2">
    <source>
        <dbReference type="ARBA" id="ARBA00006739"/>
    </source>
</evidence>
<comment type="pathway">
    <text evidence="1">Cell wall biogenesis; cell wall polysaccharide biosynthesis.</text>
</comment>
<dbReference type="Gene3D" id="3.90.550.10">
    <property type="entry name" value="Spore Coat Polysaccharide Biosynthesis Protein SpsA, Chain A"/>
    <property type="match status" value="1"/>
</dbReference>
<comment type="caution">
    <text evidence="5">The sequence shown here is derived from an EMBL/GenBank/DDBJ whole genome shotgun (WGS) entry which is preliminary data.</text>
</comment>
<evidence type="ECO:0000256" key="1">
    <source>
        <dbReference type="ARBA" id="ARBA00004776"/>
    </source>
</evidence>
<evidence type="ECO:0000256" key="3">
    <source>
        <dbReference type="ARBA" id="ARBA00022676"/>
    </source>
</evidence>
<dbReference type="PANTHER" id="PTHR43179">
    <property type="entry name" value="RHAMNOSYLTRANSFERASE WBBL"/>
    <property type="match status" value="1"/>
</dbReference>
<evidence type="ECO:0000313" key="5">
    <source>
        <dbReference type="EMBL" id="MBK9298553.1"/>
    </source>
</evidence>
<reference evidence="5 6" key="1">
    <citation type="submission" date="2020-10" db="EMBL/GenBank/DDBJ databases">
        <title>Connecting structure to function with the recovery of over 1000 high-quality activated sludge metagenome-assembled genomes encoding full-length rRNA genes using long-read sequencing.</title>
        <authorList>
            <person name="Singleton C.M."/>
            <person name="Petriglieri F."/>
            <person name="Kristensen J.M."/>
            <person name="Kirkegaard R.H."/>
            <person name="Michaelsen T.Y."/>
            <person name="Andersen M.H."/>
            <person name="Karst S.M."/>
            <person name="Dueholm M.S."/>
            <person name="Nielsen P.H."/>
            <person name="Albertsen M."/>
        </authorList>
    </citation>
    <scope>NUCLEOTIDE SEQUENCE [LARGE SCALE GENOMIC DNA]</scope>
    <source>
        <strain evidence="5">Lyne_18-Q3-R50-59_MAXAC.006</strain>
    </source>
</reference>
<dbReference type="PANTHER" id="PTHR43179:SF12">
    <property type="entry name" value="GALACTOFURANOSYLTRANSFERASE GLFT2"/>
    <property type="match status" value="1"/>
</dbReference>
<evidence type="ECO:0000256" key="4">
    <source>
        <dbReference type="ARBA" id="ARBA00022679"/>
    </source>
</evidence>
<keyword evidence="3" id="KW-0328">Glycosyltransferase</keyword>
<dbReference type="InterPro" id="IPR029044">
    <property type="entry name" value="Nucleotide-diphossugar_trans"/>
</dbReference>
<dbReference type="Proteomes" id="UP000727993">
    <property type="component" value="Unassembled WGS sequence"/>
</dbReference>
<sequence>MARFTGILIHRNASVALLDVLDAWLAQTELERLIVVDNGSTAEHLEALRAGLERAGLERAGLESAGLERPGLESAGLERGRPPGDNGPLIELLEAGENLGFGPGANFGLRHWLASCNTDEDTEWVALAPHDAAPAVDCLERMGAALDARPGAALACADVGDGSIPVFDPYFGGMVTVPGPAATPADPDGWEDVDYPHGTLMVARRAALEEIGLFDERYFAYCEEADLGARARQLGWGVGLVRGARVTNTHLGSSVALVDYLQHRNTLLLVRTHSGLYHAFIRLCISLYQLAGGVLRPARRPLVFDARARWEGIVDFVRGRYGPPPERYLTPR</sequence>
<name>A0A936NFQ4_9ACTN</name>
<protein>
    <submittedName>
        <fullName evidence="5">Glycosyltransferase family 2 protein</fullName>
    </submittedName>
</protein>
<accession>A0A936NFQ4</accession>